<comment type="caution">
    <text evidence="8">The sequence shown here is derived from an EMBL/GenBank/DDBJ whole genome shotgun (WGS) entry which is preliminary data.</text>
</comment>
<dbReference type="FunFam" id="3.40.50.12780:FF:000003">
    <property type="entry name" value="Long-chain-fatty-acid--CoA ligase FadD"/>
    <property type="match status" value="1"/>
</dbReference>
<evidence type="ECO:0000256" key="4">
    <source>
        <dbReference type="ARBA" id="ARBA00022840"/>
    </source>
</evidence>
<keyword evidence="8" id="KW-0436">Ligase</keyword>
<dbReference type="AlphaFoldDB" id="A0A167WN22"/>
<name>A0A167WN22_9EURO</name>
<dbReference type="Proteomes" id="UP000242877">
    <property type="component" value="Unassembled WGS sequence"/>
</dbReference>
<accession>A0A167WN22</accession>
<dbReference type="PANTHER" id="PTHR24096:SF424">
    <property type="entry name" value="ACETYL-COA SYNTHETASE-LIKE PROTEIN-RELATED"/>
    <property type="match status" value="1"/>
</dbReference>
<dbReference type="InterPro" id="IPR000873">
    <property type="entry name" value="AMP-dep_synth/lig_dom"/>
</dbReference>
<dbReference type="Gene3D" id="3.30.300.30">
    <property type="match status" value="1"/>
</dbReference>
<keyword evidence="5" id="KW-0472">Membrane</keyword>
<evidence type="ECO:0000259" key="6">
    <source>
        <dbReference type="Pfam" id="PF00501"/>
    </source>
</evidence>
<feature type="domain" description="AMP-binding enzyme C-terminal" evidence="7">
    <location>
        <begin position="460"/>
        <end position="535"/>
    </location>
</feature>
<dbReference type="Gene3D" id="3.40.50.12780">
    <property type="entry name" value="N-terminal domain of ligase-like"/>
    <property type="match status" value="1"/>
</dbReference>
<organism evidence="8 9">
    <name type="scientific">Ascosphaera apis ARSEF 7405</name>
    <dbReference type="NCBI Taxonomy" id="392613"/>
    <lineage>
        <taxon>Eukaryota</taxon>
        <taxon>Fungi</taxon>
        <taxon>Dikarya</taxon>
        <taxon>Ascomycota</taxon>
        <taxon>Pezizomycotina</taxon>
        <taxon>Eurotiomycetes</taxon>
        <taxon>Eurotiomycetidae</taxon>
        <taxon>Onygenales</taxon>
        <taxon>Ascosphaeraceae</taxon>
        <taxon>Ascosphaera</taxon>
    </lineage>
</organism>
<evidence type="ECO:0000259" key="7">
    <source>
        <dbReference type="Pfam" id="PF13193"/>
    </source>
</evidence>
<evidence type="ECO:0000313" key="9">
    <source>
        <dbReference type="Proteomes" id="UP000242877"/>
    </source>
</evidence>
<dbReference type="GO" id="GO:0005524">
    <property type="term" value="F:ATP binding"/>
    <property type="evidence" value="ECO:0007669"/>
    <property type="project" value="UniProtKB-KW"/>
</dbReference>
<dbReference type="InterPro" id="IPR020845">
    <property type="entry name" value="AMP-binding_CS"/>
</dbReference>
<sequence length="559" mass="62313">MVFRSRWTVDIPECSLPTYIFKTPEEPVSKTFHTFVDADRPDTHYLTTFEFRLYAQRLAAGLKKAGFQDGERVLVFSPNTLFYPVVFMGVIMAGGIFTGANPTYTPRELAYQFKDSGARYLFCVDDALSTAIQAMKSLGKGKENIFVFNSEVKGGLPLPATDGCRHWTDLLVSEVEGAKYQWKNLQGPGESANTTLALNYSSGTTGLPKGVEVTHRNYITSTIQTTFWLGPQNASDASRFLGPLPMYHAMGQSVFVSCAKEKDRQMYIMTKFDFARFVAYIEKYRITSCLIVPPIAVALAKSPIVKKYDLSSMSKIVCAAAPLGMAVTKEVEAVFGNRFHVRQGWGMTEATCGHTAWRTNDDGISTSVGELLPNAELKIIDEDGVTELGVNQPGELWIRGPNIMKGYWKKPDATKQAFSEDGQWFKTGDIGYVTEEGKFYIIDRKKELIKVKGNQVAPAELEALLLQHPAVADAAVIGISREYEEFPRAYIVLKPEQEVSEKEIFEFISARVHKTKRLTGGVRFVGEIPKNPSGKILRRSLRDQVKREEGGNGMVRSML</sequence>
<evidence type="ECO:0000256" key="2">
    <source>
        <dbReference type="ARBA" id="ARBA00006432"/>
    </source>
</evidence>
<proteinExistence type="inferred from homology"/>
<keyword evidence="3" id="KW-0547">Nucleotide-binding</keyword>
<dbReference type="SUPFAM" id="SSF56801">
    <property type="entry name" value="Acetyl-CoA synthetase-like"/>
    <property type="match status" value="1"/>
</dbReference>
<dbReference type="GO" id="GO:0016405">
    <property type="term" value="F:CoA-ligase activity"/>
    <property type="evidence" value="ECO:0007669"/>
    <property type="project" value="TreeGrafter"/>
</dbReference>
<dbReference type="EMBL" id="AZGZ01000022">
    <property type="protein sequence ID" value="KZZ89066.1"/>
    <property type="molecule type" value="Genomic_DNA"/>
</dbReference>
<comment type="similarity">
    <text evidence="2">Belongs to the ATP-dependent AMP-binding enzyme family.</text>
</comment>
<feature type="domain" description="AMP-dependent synthetase/ligase" evidence="6">
    <location>
        <begin position="37"/>
        <end position="408"/>
    </location>
</feature>
<dbReference type="InterPro" id="IPR025110">
    <property type="entry name" value="AMP-bd_C"/>
</dbReference>
<dbReference type="InterPro" id="IPR045851">
    <property type="entry name" value="AMP-bd_C_sf"/>
</dbReference>
<dbReference type="FunFam" id="3.30.300.30:FF:000007">
    <property type="entry name" value="4-coumarate--CoA ligase 2"/>
    <property type="match status" value="1"/>
</dbReference>
<protein>
    <submittedName>
        <fullName evidence="8">4-coumarate-CoA ligase 1</fullName>
    </submittedName>
</protein>
<dbReference type="PROSITE" id="PS00455">
    <property type="entry name" value="AMP_BINDING"/>
    <property type="match status" value="1"/>
</dbReference>
<comment type="pathway">
    <text evidence="1">Siderophore biosynthesis.</text>
</comment>
<dbReference type="PANTHER" id="PTHR24096">
    <property type="entry name" value="LONG-CHAIN-FATTY-ACID--COA LIGASE"/>
    <property type="match status" value="1"/>
</dbReference>
<keyword evidence="5" id="KW-1133">Transmembrane helix</keyword>
<keyword evidence="4" id="KW-0067">ATP-binding</keyword>
<reference evidence="8 9" key="1">
    <citation type="journal article" date="2016" name="Genome Biol. Evol.">
        <title>Divergent and convergent evolution of fungal pathogenicity.</title>
        <authorList>
            <person name="Shang Y."/>
            <person name="Xiao G."/>
            <person name="Zheng P."/>
            <person name="Cen K."/>
            <person name="Zhan S."/>
            <person name="Wang C."/>
        </authorList>
    </citation>
    <scope>NUCLEOTIDE SEQUENCE [LARGE SCALE GENOMIC DNA]</scope>
    <source>
        <strain evidence="8 9">ARSEF 7405</strain>
    </source>
</reference>
<evidence type="ECO:0000256" key="1">
    <source>
        <dbReference type="ARBA" id="ARBA00004924"/>
    </source>
</evidence>
<evidence type="ECO:0000256" key="5">
    <source>
        <dbReference type="SAM" id="Phobius"/>
    </source>
</evidence>
<dbReference type="VEuPathDB" id="FungiDB:AAP_04551"/>
<feature type="transmembrane region" description="Helical" evidence="5">
    <location>
        <begin position="81"/>
        <end position="100"/>
    </location>
</feature>
<dbReference type="CDD" id="cd05911">
    <property type="entry name" value="Firefly_Luc_like"/>
    <property type="match status" value="1"/>
</dbReference>
<keyword evidence="9" id="KW-1185">Reference proteome</keyword>
<evidence type="ECO:0000313" key="8">
    <source>
        <dbReference type="EMBL" id="KZZ89066.1"/>
    </source>
</evidence>
<dbReference type="InterPro" id="IPR042099">
    <property type="entry name" value="ANL_N_sf"/>
</dbReference>
<dbReference type="Pfam" id="PF00501">
    <property type="entry name" value="AMP-binding"/>
    <property type="match status" value="1"/>
</dbReference>
<dbReference type="OrthoDB" id="6509636at2759"/>
<gene>
    <name evidence="8" type="ORF">AAP_04551</name>
</gene>
<evidence type="ECO:0000256" key="3">
    <source>
        <dbReference type="ARBA" id="ARBA00022741"/>
    </source>
</evidence>
<keyword evidence="5" id="KW-0812">Transmembrane</keyword>
<dbReference type="Pfam" id="PF13193">
    <property type="entry name" value="AMP-binding_C"/>
    <property type="match status" value="1"/>
</dbReference>